<reference evidence="1" key="1">
    <citation type="submission" date="2022-11" db="EMBL/GenBank/DDBJ databases">
        <title>Minimal conservation of predation-associated metabolite biosynthetic gene clusters underscores biosynthetic potential of Myxococcota including descriptions for ten novel species: Archangium lansinium sp. nov., Myxococcus landrumus sp. nov., Nannocystis bai.</title>
        <authorList>
            <person name="Ahearne A."/>
            <person name="Stevens C."/>
            <person name="Dowd S."/>
        </authorList>
    </citation>
    <scope>NUCLEOTIDE SEQUENCE</scope>
    <source>
        <strain evidence="1">Fl3</strain>
    </source>
</reference>
<dbReference type="RefSeq" id="WP_269038205.1">
    <property type="nucleotide sequence ID" value="NZ_CP114040.1"/>
</dbReference>
<dbReference type="Proteomes" id="UP001164459">
    <property type="component" value="Chromosome"/>
</dbReference>
<dbReference type="EMBL" id="CP114040">
    <property type="protein sequence ID" value="WAS95862.1"/>
    <property type="molecule type" value="Genomic_DNA"/>
</dbReference>
<keyword evidence="2" id="KW-1185">Reference proteome</keyword>
<gene>
    <name evidence="1" type="ORF">O0S08_06835</name>
</gene>
<proteinExistence type="predicted"/>
<sequence length="294" mass="31290">MARIHEYGEGEGDDDAASLIARHETLDSSFWIEQGDAVLAVSHIRFGAEGFFCQWHERSGHGILAAIGRGGHGLALAFDGGGEPLVIDGGCAIDRAAAIAVVERFLLDGGRSDAVRWGAGIVRTTLDVEHGWTFVEVGEPREPSGWLPAGLRSWLGGAVDPELPRTATWRVLTEVVVCDVEWLETLAETPMPCLRRVIVDAQAGSLAALPAAIAGAPELEELVVFGPEVARLPRLVSQSLRRITLGLGGPIGPVDDPPPDWRLAIEAALARCELPALEATSIVVNVELQDGELD</sequence>
<evidence type="ECO:0000313" key="1">
    <source>
        <dbReference type="EMBL" id="WAS95862.1"/>
    </source>
</evidence>
<name>A0ABY7H9B7_9BACT</name>
<protein>
    <submittedName>
        <fullName evidence="1">Uncharacterized protein</fullName>
    </submittedName>
</protein>
<accession>A0ABY7H9B7</accession>
<organism evidence="1 2">
    <name type="scientific">Nannocystis punicea</name>
    <dbReference type="NCBI Taxonomy" id="2995304"/>
    <lineage>
        <taxon>Bacteria</taxon>
        <taxon>Pseudomonadati</taxon>
        <taxon>Myxococcota</taxon>
        <taxon>Polyangia</taxon>
        <taxon>Nannocystales</taxon>
        <taxon>Nannocystaceae</taxon>
        <taxon>Nannocystis</taxon>
    </lineage>
</organism>
<evidence type="ECO:0000313" key="2">
    <source>
        <dbReference type="Proteomes" id="UP001164459"/>
    </source>
</evidence>